<organism evidence="2 3">
    <name type="scientific">Drosophila navojoa</name>
    <name type="common">Fruit fly</name>
    <dbReference type="NCBI Taxonomy" id="7232"/>
    <lineage>
        <taxon>Eukaryota</taxon>
        <taxon>Metazoa</taxon>
        <taxon>Ecdysozoa</taxon>
        <taxon>Arthropoda</taxon>
        <taxon>Hexapoda</taxon>
        <taxon>Insecta</taxon>
        <taxon>Pterygota</taxon>
        <taxon>Neoptera</taxon>
        <taxon>Endopterygota</taxon>
        <taxon>Diptera</taxon>
        <taxon>Brachycera</taxon>
        <taxon>Muscomorpha</taxon>
        <taxon>Ephydroidea</taxon>
        <taxon>Drosophilidae</taxon>
        <taxon>Drosophila</taxon>
    </lineage>
</organism>
<keyword evidence="3" id="KW-1185">Reference proteome</keyword>
<evidence type="ECO:0000256" key="1">
    <source>
        <dbReference type="SAM" id="MobiDB-lite"/>
    </source>
</evidence>
<dbReference type="AlphaFoldDB" id="A0A484AR69"/>
<comment type="caution">
    <text evidence="2">The sequence shown here is derived from an EMBL/GenBank/DDBJ whole genome shotgun (WGS) entry which is preliminary data.</text>
</comment>
<accession>A0A484AR69</accession>
<name>A0A484AR69_DRONA</name>
<feature type="non-terminal residue" evidence="2">
    <location>
        <position position="122"/>
    </location>
</feature>
<feature type="region of interest" description="Disordered" evidence="1">
    <location>
        <begin position="1"/>
        <end position="122"/>
    </location>
</feature>
<proteinExistence type="predicted"/>
<protein>
    <submittedName>
        <fullName evidence="2">Uncharacterized protein</fullName>
    </submittedName>
</protein>
<dbReference type="EMBL" id="LSRL02013577">
    <property type="protein sequence ID" value="TDG38065.1"/>
    <property type="molecule type" value="Genomic_DNA"/>
</dbReference>
<sequence length="122" mass="12890">MSGPIGNCSDKSRKGVKRQHAPNDELQCAFEPPRKMRRMTENVPDNAENGNQEHTETAPTNCEPGNDHSNEGGQNPNADVELEAAPQPQPQPGLGLTLVPEPATGTDVAGPPATTITDAAEQ</sequence>
<gene>
    <name evidence="2" type="ORF">AWZ03_015513</name>
</gene>
<reference evidence="2 3" key="1">
    <citation type="journal article" date="2019" name="J. Hered.">
        <title>An Improved Genome Assembly for Drosophila navojoa, the Basal Species in the mojavensis Cluster.</title>
        <authorList>
            <person name="Vanderlinde T."/>
            <person name="Dupim E.G."/>
            <person name="Nazario-Yepiz N.O."/>
            <person name="Carvalho A.B."/>
        </authorList>
    </citation>
    <scope>NUCLEOTIDE SEQUENCE [LARGE SCALE GENOMIC DNA]</scope>
    <source>
        <strain evidence="2">Navoj_Jal97</strain>
        <tissue evidence="2">Whole organism</tissue>
    </source>
</reference>
<dbReference type="Proteomes" id="UP000295192">
    <property type="component" value="Unassembled WGS sequence"/>
</dbReference>
<evidence type="ECO:0000313" key="2">
    <source>
        <dbReference type="EMBL" id="TDG38065.1"/>
    </source>
</evidence>
<evidence type="ECO:0000313" key="3">
    <source>
        <dbReference type="Proteomes" id="UP000295192"/>
    </source>
</evidence>